<reference evidence="2 3" key="1">
    <citation type="submission" date="2016-06" db="EMBL/GenBank/DDBJ databases">
        <title>Genome sequence of Porphyrobacter dokdonensis DSW-74.</title>
        <authorList>
            <person name="Kim J.F."/>
            <person name="Song J.Y."/>
        </authorList>
    </citation>
    <scope>NUCLEOTIDE SEQUENCE [LARGE SCALE GENOMIC DNA]</scope>
    <source>
        <strain evidence="2 3">DSW-74</strain>
    </source>
</reference>
<dbReference type="EMBL" id="LZYB01000001">
    <property type="protein sequence ID" value="OBV12649.1"/>
    <property type="molecule type" value="Genomic_DNA"/>
</dbReference>
<evidence type="ECO:0000313" key="2">
    <source>
        <dbReference type="EMBL" id="OBV12649.1"/>
    </source>
</evidence>
<dbReference type="STRING" id="1300349.I603_0780"/>
<gene>
    <name evidence="2" type="ORF">I603_0780</name>
</gene>
<evidence type="ECO:0000313" key="3">
    <source>
        <dbReference type="Proteomes" id="UP000092484"/>
    </source>
</evidence>
<sequence length="39" mass="4498">MNVLTDTICLRRWQAYALLFVASIGAGIILARLWDSLWF</sequence>
<evidence type="ECO:0000256" key="1">
    <source>
        <dbReference type="SAM" id="Phobius"/>
    </source>
</evidence>
<keyword evidence="1" id="KW-0812">Transmembrane</keyword>
<comment type="caution">
    <text evidence="2">The sequence shown here is derived from an EMBL/GenBank/DDBJ whole genome shotgun (WGS) entry which is preliminary data.</text>
</comment>
<accession>A0A1A7BJJ7</accession>
<name>A0A1A7BJJ7_9SPHN</name>
<protein>
    <submittedName>
        <fullName evidence="2">Uncharacterized protein</fullName>
    </submittedName>
</protein>
<keyword evidence="1" id="KW-0472">Membrane</keyword>
<keyword evidence="3" id="KW-1185">Reference proteome</keyword>
<feature type="transmembrane region" description="Helical" evidence="1">
    <location>
        <begin position="15"/>
        <end position="34"/>
    </location>
</feature>
<keyword evidence="1" id="KW-1133">Transmembrane helix</keyword>
<dbReference type="Proteomes" id="UP000092484">
    <property type="component" value="Unassembled WGS sequence"/>
</dbReference>
<dbReference type="AlphaFoldDB" id="A0A1A7BJJ7"/>
<organism evidence="2 3">
    <name type="scientific">Erythrobacter dokdonensis DSW-74</name>
    <dbReference type="NCBI Taxonomy" id="1300349"/>
    <lineage>
        <taxon>Bacteria</taxon>
        <taxon>Pseudomonadati</taxon>
        <taxon>Pseudomonadota</taxon>
        <taxon>Alphaproteobacteria</taxon>
        <taxon>Sphingomonadales</taxon>
        <taxon>Erythrobacteraceae</taxon>
        <taxon>Erythrobacter/Porphyrobacter group</taxon>
        <taxon>Erythrobacter</taxon>
    </lineage>
</organism>
<proteinExistence type="predicted"/>